<reference evidence="1" key="1">
    <citation type="submission" date="2020-11" db="EMBL/GenBank/DDBJ databases">
        <authorList>
            <consortium name="DOE Joint Genome Institute"/>
            <person name="Ahrendt S."/>
            <person name="Riley R."/>
            <person name="Andreopoulos W."/>
            <person name="Labutti K."/>
            <person name="Pangilinan J."/>
            <person name="Ruiz-Duenas F.J."/>
            <person name="Barrasa J.M."/>
            <person name="Sanchez-Garcia M."/>
            <person name="Camarero S."/>
            <person name="Miyauchi S."/>
            <person name="Serrano A."/>
            <person name="Linde D."/>
            <person name="Babiker R."/>
            <person name="Drula E."/>
            <person name="Ayuso-Fernandez I."/>
            <person name="Pacheco R."/>
            <person name="Padilla G."/>
            <person name="Ferreira P."/>
            <person name="Barriuso J."/>
            <person name="Kellner H."/>
            <person name="Castanera R."/>
            <person name="Alfaro M."/>
            <person name="Ramirez L."/>
            <person name="Pisabarro A.G."/>
            <person name="Kuo A."/>
            <person name="Tritt A."/>
            <person name="Lipzen A."/>
            <person name="He G."/>
            <person name="Yan M."/>
            <person name="Ng V."/>
            <person name="Cullen D."/>
            <person name="Martin F."/>
            <person name="Rosso M.-N."/>
            <person name="Henrissat B."/>
            <person name="Hibbett D."/>
            <person name="Martinez A.T."/>
            <person name="Grigoriev I.V."/>
        </authorList>
    </citation>
    <scope>NUCLEOTIDE SEQUENCE</scope>
    <source>
        <strain evidence="1">CBS 247.69</strain>
    </source>
</reference>
<dbReference type="Proteomes" id="UP000807353">
    <property type="component" value="Unassembled WGS sequence"/>
</dbReference>
<evidence type="ECO:0000313" key="1">
    <source>
        <dbReference type="EMBL" id="KAF9461670.1"/>
    </source>
</evidence>
<name>A0A9P5Y3L8_9AGAR</name>
<dbReference type="EMBL" id="MU150281">
    <property type="protein sequence ID" value="KAF9461670.1"/>
    <property type="molecule type" value="Genomic_DNA"/>
</dbReference>
<dbReference type="AlphaFoldDB" id="A0A9P5Y3L8"/>
<keyword evidence="2" id="KW-1185">Reference proteome</keyword>
<protein>
    <submittedName>
        <fullName evidence="1">Uncharacterized protein</fullName>
    </submittedName>
</protein>
<evidence type="ECO:0000313" key="2">
    <source>
        <dbReference type="Proteomes" id="UP000807353"/>
    </source>
</evidence>
<comment type="caution">
    <text evidence="1">The sequence shown here is derived from an EMBL/GenBank/DDBJ whole genome shotgun (WGS) entry which is preliminary data.</text>
</comment>
<organism evidence="1 2">
    <name type="scientific">Collybia nuda</name>
    <dbReference type="NCBI Taxonomy" id="64659"/>
    <lineage>
        <taxon>Eukaryota</taxon>
        <taxon>Fungi</taxon>
        <taxon>Dikarya</taxon>
        <taxon>Basidiomycota</taxon>
        <taxon>Agaricomycotina</taxon>
        <taxon>Agaricomycetes</taxon>
        <taxon>Agaricomycetidae</taxon>
        <taxon>Agaricales</taxon>
        <taxon>Tricholomatineae</taxon>
        <taxon>Clitocybaceae</taxon>
        <taxon>Collybia</taxon>
    </lineage>
</organism>
<proteinExistence type="predicted"/>
<accession>A0A9P5Y3L8</accession>
<sequence>MFVVVVCTFGDFGNVETKAAQPPLGIPGPTLYVEFDFGFEIFVVLVRALLLPAYALGLSPDRLSLAWCTRASHRLMVFRCAVMIYLEGRTRGTLNLQWWDISCQLHCTIKDRSNSHSLSLRKFEYKFLGSTPGQGSTYEKLERTFFISGKFMKNGELGMKYSVVWIFEIHGQCGRKTLTNLAKTPSYIYHKDGRRLQRTNKQIQKYLSLVNSLPGNRTRTLSRRKHQRFKRMPVYREHLHVFVHGRKQSGGRGETGLLETYVVGSQVGEDLQGFTYAPDPALDKIPPYASYIVMSASLLEVMPRCFAERAEWGFTKLKK</sequence>
<gene>
    <name evidence="1" type="ORF">BDZ94DRAFT_1237538</name>
</gene>